<dbReference type="Proteomes" id="UP001054252">
    <property type="component" value="Unassembled WGS sequence"/>
</dbReference>
<comment type="caution">
    <text evidence="1">The sequence shown here is derived from an EMBL/GenBank/DDBJ whole genome shotgun (WGS) entry which is preliminary data.</text>
</comment>
<organism evidence="1 2">
    <name type="scientific">Rubroshorea leprosula</name>
    <dbReference type="NCBI Taxonomy" id="152421"/>
    <lineage>
        <taxon>Eukaryota</taxon>
        <taxon>Viridiplantae</taxon>
        <taxon>Streptophyta</taxon>
        <taxon>Embryophyta</taxon>
        <taxon>Tracheophyta</taxon>
        <taxon>Spermatophyta</taxon>
        <taxon>Magnoliopsida</taxon>
        <taxon>eudicotyledons</taxon>
        <taxon>Gunneridae</taxon>
        <taxon>Pentapetalae</taxon>
        <taxon>rosids</taxon>
        <taxon>malvids</taxon>
        <taxon>Malvales</taxon>
        <taxon>Dipterocarpaceae</taxon>
        <taxon>Rubroshorea</taxon>
    </lineage>
</organism>
<accession>A0AAV5I5A1</accession>
<dbReference type="EMBL" id="BPVZ01000006">
    <property type="protein sequence ID" value="GKU92796.1"/>
    <property type="molecule type" value="Genomic_DNA"/>
</dbReference>
<keyword evidence="2" id="KW-1185">Reference proteome</keyword>
<dbReference type="AlphaFoldDB" id="A0AAV5I5A1"/>
<evidence type="ECO:0000313" key="2">
    <source>
        <dbReference type="Proteomes" id="UP001054252"/>
    </source>
</evidence>
<proteinExistence type="predicted"/>
<protein>
    <submittedName>
        <fullName evidence="1">Uncharacterized protein</fullName>
    </submittedName>
</protein>
<name>A0AAV5I5A1_9ROSI</name>
<gene>
    <name evidence="1" type="ORF">SLEP1_g6473</name>
</gene>
<evidence type="ECO:0000313" key="1">
    <source>
        <dbReference type="EMBL" id="GKU92796.1"/>
    </source>
</evidence>
<reference evidence="1 2" key="1">
    <citation type="journal article" date="2021" name="Commun. Biol.">
        <title>The genome of Shorea leprosula (Dipterocarpaceae) highlights the ecological relevance of drought in aseasonal tropical rainforests.</title>
        <authorList>
            <person name="Ng K.K.S."/>
            <person name="Kobayashi M.J."/>
            <person name="Fawcett J.A."/>
            <person name="Hatakeyama M."/>
            <person name="Paape T."/>
            <person name="Ng C.H."/>
            <person name="Ang C.C."/>
            <person name="Tnah L.H."/>
            <person name="Lee C.T."/>
            <person name="Nishiyama T."/>
            <person name="Sese J."/>
            <person name="O'Brien M.J."/>
            <person name="Copetti D."/>
            <person name="Mohd Noor M.I."/>
            <person name="Ong R.C."/>
            <person name="Putra M."/>
            <person name="Sireger I.Z."/>
            <person name="Indrioko S."/>
            <person name="Kosugi Y."/>
            <person name="Izuno A."/>
            <person name="Isagi Y."/>
            <person name="Lee S.L."/>
            <person name="Shimizu K.K."/>
        </authorList>
    </citation>
    <scope>NUCLEOTIDE SEQUENCE [LARGE SCALE GENOMIC DNA]</scope>
    <source>
        <strain evidence="1">214</strain>
    </source>
</reference>
<sequence length="125" mass="13918">MSSGNKPPRATTKDVGAMMSCIWLIEDIDDILLLHEVWQHGDHMGKFFLVSKVELENLWCLHNIDELDVSFSDSSHPLFKEKDKDVEGEEDGMGLAEKGDRLIHGLVNGALDTLGMDTVLKVPLS</sequence>